<sequence>MSSQSLGDERIRSLLAALLGAAEPFRIEVIPSHLYVCRKVMQGAEAFLLKIALASGPGEDLLRGVEAQRLAQARGARVAEVVAVSGGASASEHAFVLQRWVPGMTGTKALKTASPGELISIARSLGRNIALIHGALRERELDDRIQELRRGGWRAQCARRLAARAQACQNTGGLAAELGGTLARRCSRLIEECLEEVGIGLVHWDLHMDNVVIADAELAAVLDFDRAELGDPLVDFVKVDATLLMEHPAGLPPFLEAYSAVHPLGPSWDRRIFLYQGIEYLSALSQLHFFPDEAERYLRLTRRWLANERHRWQGLASA</sequence>
<dbReference type="EMBL" id="RAWE01000113">
    <property type="protein sequence ID" value="RKG99470.1"/>
    <property type="molecule type" value="Genomic_DNA"/>
</dbReference>
<keyword evidence="2" id="KW-0808">Transferase</keyword>
<keyword evidence="3" id="KW-1185">Reference proteome</keyword>
<reference evidence="3" key="1">
    <citation type="submission" date="2018-09" db="EMBL/GenBank/DDBJ databases">
        <authorList>
            <person name="Livingstone P.G."/>
            <person name="Whitworth D.E."/>
        </authorList>
    </citation>
    <scope>NUCLEOTIDE SEQUENCE [LARGE SCALE GENOMIC DNA]</scope>
    <source>
        <strain evidence="3">CA043D</strain>
    </source>
</reference>
<name>A0A3A8K5P5_9BACT</name>
<dbReference type="InterPro" id="IPR002575">
    <property type="entry name" value="Aminoglycoside_PTrfase"/>
</dbReference>
<dbReference type="GO" id="GO:0016740">
    <property type="term" value="F:transferase activity"/>
    <property type="evidence" value="ECO:0007669"/>
    <property type="project" value="UniProtKB-KW"/>
</dbReference>
<proteinExistence type="predicted"/>
<feature type="domain" description="Aminoglycoside phosphotransferase" evidence="1">
    <location>
        <begin position="43"/>
        <end position="242"/>
    </location>
</feature>
<dbReference type="OrthoDB" id="5490445at2"/>
<dbReference type="SUPFAM" id="SSF56112">
    <property type="entry name" value="Protein kinase-like (PK-like)"/>
    <property type="match status" value="1"/>
</dbReference>
<protein>
    <submittedName>
        <fullName evidence="2">Aminoglycoside phosphotransferase family protein</fullName>
    </submittedName>
</protein>
<dbReference type="RefSeq" id="WP_120605345.1">
    <property type="nucleotide sequence ID" value="NZ_JABFJX010000083.1"/>
</dbReference>
<evidence type="ECO:0000313" key="3">
    <source>
        <dbReference type="Proteomes" id="UP000268313"/>
    </source>
</evidence>
<dbReference type="Gene3D" id="3.90.1200.10">
    <property type="match status" value="1"/>
</dbReference>
<accession>A0A3A8K5P5</accession>
<organism evidence="2 3">
    <name type="scientific">Corallococcus carmarthensis</name>
    <dbReference type="NCBI Taxonomy" id="2316728"/>
    <lineage>
        <taxon>Bacteria</taxon>
        <taxon>Pseudomonadati</taxon>
        <taxon>Myxococcota</taxon>
        <taxon>Myxococcia</taxon>
        <taxon>Myxococcales</taxon>
        <taxon>Cystobacterineae</taxon>
        <taxon>Myxococcaceae</taxon>
        <taxon>Corallococcus</taxon>
    </lineage>
</organism>
<evidence type="ECO:0000313" key="2">
    <source>
        <dbReference type="EMBL" id="RKG99470.1"/>
    </source>
</evidence>
<dbReference type="Pfam" id="PF01636">
    <property type="entry name" value="APH"/>
    <property type="match status" value="1"/>
</dbReference>
<evidence type="ECO:0000259" key="1">
    <source>
        <dbReference type="Pfam" id="PF01636"/>
    </source>
</evidence>
<gene>
    <name evidence="2" type="ORF">D7X32_26455</name>
</gene>
<dbReference type="Proteomes" id="UP000268313">
    <property type="component" value="Unassembled WGS sequence"/>
</dbReference>
<dbReference type="AlphaFoldDB" id="A0A3A8K5P5"/>
<comment type="caution">
    <text evidence="2">The sequence shown here is derived from an EMBL/GenBank/DDBJ whole genome shotgun (WGS) entry which is preliminary data.</text>
</comment>
<dbReference type="InterPro" id="IPR011009">
    <property type="entry name" value="Kinase-like_dom_sf"/>
</dbReference>